<dbReference type="EMBL" id="KN818239">
    <property type="protein sequence ID" value="KIL65916.1"/>
    <property type="molecule type" value="Genomic_DNA"/>
</dbReference>
<reference evidence="1 2" key="1">
    <citation type="submission" date="2014-04" db="EMBL/GenBank/DDBJ databases">
        <title>Evolutionary Origins and Diversification of the Mycorrhizal Mutualists.</title>
        <authorList>
            <consortium name="DOE Joint Genome Institute"/>
            <consortium name="Mycorrhizal Genomics Consortium"/>
            <person name="Kohler A."/>
            <person name="Kuo A."/>
            <person name="Nagy L.G."/>
            <person name="Floudas D."/>
            <person name="Copeland A."/>
            <person name="Barry K.W."/>
            <person name="Cichocki N."/>
            <person name="Veneault-Fourrey C."/>
            <person name="LaButti K."/>
            <person name="Lindquist E.A."/>
            <person name="Lipzen A."/>
            <person name="Lundell T."/>
            <person name="Morin E."/>
            <person name="Murat C."/>
            <person name="Riley R."/>
            <person name="Ohm R."/>
            <person name="Sun H."/>
            <person name="Tunlid A."/>
            <person name="Henrissat B."/>
            <person name="Grigoriev I.V."/>
            <person name="Hibbett D.S."/>
            <person name="Martin F."/>
        </authorList>
    </citation>
    <scope>NUCLEOTIDE SEQUENCE [LARGE SCALE GENOMIC DNA]</scope>
    <source>
        <strain evidence="1 2">Koide BX008</strain>
    </source>
</reference>
<feature type="non-terminal residue" evidence="1">
    <location>
        <position position="1"/>
    </location>
</feature>
<keyword evidence="2" id="KW-1185">Reference proteome</keyword>
<dbReference type="Proteomes" id="UP000054549">
    <property type="component" value="Unassembled WGS sequence"/>
</dbReference>
<protein>
    <submittedName>
        <fullName evidence="1">Uncharacterized protein</fullName>
    </submittedName>
</protein>
<dbReference type="HOGENOM" id="CLU_3055815_0_0_1"/>
<evidence type="ECO:0000313" key="1">
    <source>
        <dbReference type="EMBL" id="KIL65916.1"/>
    </source>
</evidence>
<name>A0A0C2X9B4_AMAMK</name>
<proteinExistence type="predicted"/>
<organism evidence="1 2">
    <name type="scientific">Amanita muscaria (strain Koide BX008)</name>
    <dbReference type="NCBI Taxonomy" id="946122"/>
    <lineage>
        <taxon>Eukaryota</taxon>
        <taxon>Fungi</taxon>
        <taxon>Dikarya</taxon>
        <taxon>Basidiomycota</taxon>
        <taxon>Agaricomycotina</taxon>
        <taxon>Agaricomycetes</taxon>
        <taxon>Agaricomycetidae</taxon>
        <taxon>Agaricales</taxon>
        <taxon>Pluteineae</taxon>
        <taxon>Amanitaceae</taxon>
        <taxon>Amanita</taxon>
    </lineage>
</organism>
<evidence type="ECO:0000313" key="2">
    <source>
        <dbReference type="Proteomes" id="UP000054549"/>
    </source>
</evidence>
<dbReference type="AlphaFoldDB" id="A0A0C2X9B4"/>
<accession>A0A0C2X9B4</accession>
<dbReference type="InParanoid" id="A0A0C2X9B4"/>
<sequence>TAPVERWDTNIMEEEGHTKFRAMLEDIKQMIRDLWCVLVYSDSQSLPHALLEIL</sequence>
<gene>
    <name evidence="1" type="ORF">M378DRAFT_161560</name>
</gene>